<organism evidence="9 10">
    <name type="scientific">Kribbella sancticallisti</name>
    <dbReference type="NCBI Taxonomy" id="460087"/>
    <lineage>
        <taxon>Bacteria</taxon>
        <taxon>Bacillati</taxon>
        <taxon>Actinomycetota</taxon>
        <taxon>Actinomycetes</taxon>
        <taxon>Propionibacteriales</taxon>
        <taxon>Kribbellaceae</taxon>
        <taxon>Kribbella</taxon>
    </lineage>
</organism>
<keyword evidence="3 7" id="KW-0812">Transmembrane</keyword>
<keyword evidence="10" id="KW-1185">Reference proteome</keyword>
<keyword evidence="4 7" id="KW-1133">Transmembrane helix</keyword>
<evidence type="ECO:0000256" key="7">
    <source>
        <dbReference type="SAM" id="Phobius"/>
    </source>
</evidence>
<evidence type="ECO:0000256" key="5">
    <source>
        <dbReference type="ARBA" id="ARBA00023136"/>
    </source>
</evidence>
<dbReference type="PANTHER" id="PTHR36115">
    <property type="entry name" value="PROLINE-RICH ANTIGEN HOMOLOG-RELATED"/>
    <property type="match status" value="1"/>
</dbReference>
<keyword evidence="5 7" id="KW-0472">Membrane</keyword>
<evidence type="ECO:0000313" key="9">
    <source>
        <dbReference type="EMBL" id="GAA1594824.1"/>
    </source>
</evidence>
<evidence type="ECO:0000256" key="3">
    <source>
        <dbReference type="ARBA" id="ARBA00022692"/>
    </source>
</evidence>
<gene>
    <name evidence="9" type="ORF">GCM10009789_56110</name>
</gene>
<sequence length="238" mass="25696">MTTPPHGPQDQPPQPGQPQYGQPGYGQPQPGQHQPGQPQPGQQYGQPQYGQPQYGQPGYGQPSYAQPGYGQPQYGGQNPYPQGYGYGAPGGAPLAGWGSRVGAALLDGLVVGVPGIIGYTVFLINIVSRADNTYPDDDPEAYAVVILLLGMLASLGLWIWNRVIRQGNTGQSVGKSVVGLKLVDTTTYQPIGAGKSFLRDFLRGIFDQACLLNSLWPLWDDQKQTWHDKVMSTYVIKL</sequence>
<feature type="region of interest" description="Disordered" evidence="6">
    <location>
        <begin position="1"/>
        <end position="81"/>
    </location>
</feature>
<comment type="subcellular location">
    <subcellularLocation>
        <location evidence="1">Cell membrane</location>
        <topology evidence="1">Multi-pass membrane protein</topology>
    </subcellularLocation>
</comment>
<evidence type="ECO:0000256" key="1">
    <source>
        <dbReference type="ARBA" id="ARBA00004651"/>
    </source>
</evidence>
<evidence type="ECO:0000256" key="6">
    <source>
        <dbReference type="SAM" id="MobiDB-lite"/>
    </source>
</evidence>
<dbReference type="PANTHER" id="PTHR36115:SF6">
    <property type="entry name" value="PROLINE-RICH ANTIGEN HOMOLOG"/>
    <property type="match status" value="1"/>
</dbReference>
<feature type="transmembrane region" description="Helical" evidence="7">
    <location>
        <begin position="104"/>
        <end position="126"/>
    </location>
</feature>
<dbReference type="InterPro" id="IPR010432">
    <property type="entry name" value="RDD"/>
</dbReference>
<feature type="compositionally biased region" description="Pro residues" evidence="6">
    <location>
        <begin position="1"/>
        <end position="16"/>
    </location>
</feature>
<feature type="domain" description="RDD" evidence="8">
    <location>
        <begin position="94"/>
        <end position="231"/>
    </location>
</feature>
<evidence type="ECO:0000313" key="10">
    <source>
        <dbReference type="Proteomes" id="UP001500393"/>
    </source>
</evidence>
<feature type="compositionally biased region" description="Low complexity" evidence="6">
    <location>
        <begin position="17"/>
        <end position="81"/>
    </location>
</feature>
<name>A0ABP4Q397_9ACTN</name>
<accession>A0ABP4Q397</accession>
<dbReference type="EMBL" id="BAAAOS010000041">
    <property type="protein sequence ID" value="GAA1594824.1"/>
    <property type="molecule type" value="Genomic_DNA"/>
</dbReference>
<proteinExistence type="predicted"/>
<protein>
    <recommendedName>
        <fullName evidence="8">RDD domain-containing protein</fullName>
    </recommendedName>
</protein>
<evidence type="ECO:0000256" key="2">
    <source>
        <dbReference type="ARBA" id="ARBA00022475"/>
    </source>
</evidence>
<keyword evidence="2" id="KW-1003">Cell membrane</keyword>
<reference evidence="10" key="1">
    <citation type="journal article" date="2019" name="Int. J. Syst. Evol. Microbiol.">
        <title>The Global Catalogue of Microorganisms (GCM) 10K type strain sequencing project: providing services to taxonomists for standard genome sequencing and annotation.</title>
        <authorList>
            <consortium name="The Broad Institute Genomics Platform"/>
            <consortium name="The Broad Institute Genome Sequencing Center for Infectious Disease"/>
            <person name="Wu L."/>
            <person name="Ma J."/>
        </authorList>
    </citation>
    <scope>NUCLEOTIDE SEQUENCE [LARGE SCALE GENOMIC DNA]</scope>
    <source>
        <strain evidence="10">JCM 14969</strain>
    </source>
</reference>
<evidence type="ECO:0000259" key="8">
    <source>
        <dbReference type="Pfam" id="PF06271"/>
    </source>
</evidence>
<dbReference type="Pfam" id="PF06271">
    <property type="entry name" value="RDD"/>
    <property type="match status" value="1"/>
</dbReference>
<dbReference type="Proteomes" id="UP001500393">
    <property type="component" value="Unassembled WGS sequence"/>
</dbReference>
<comment type="caution">
    <text evidence="9">The sequence shown here is derived from an EMBL/GenBank/DDBJ whole genome shotgun (WGS) entry which is preliminary data.</text>
</comment>
<dbReference type="InterPro" id="IPR051791">
    <property type="entry name" value="Pra-immunoreactive"/>
</dbReference>
<feature type="transmembrane region" description="Helical" evidence="7">
    <location>
        <begin position="141"/>
        <end position="160"/>
    </location>
</feature>
<dbReference type="RefSeq" id="WP_344219066.1">
    <property type="nucleotide sequence ID" value="NZ_BAAAOS010000041.1"/>
</dbReference>
<evidence type="ECO:0000256" key="4">
    <source>
        <dbReference type="ARBA" id="ARBA00022989"/>
    </source>
</evidence>